<dbReference type="OrthoDB" id="6222486at2759"/>
<feature type="compositionally biased region" description="Acidic residues" evidence="1">
    <location>
        <begin position="186"/>
        <end position="201"/>
    </location>
</feature>
<dbReference type="AlphaFoldDB" id="A0A0C9ZVC0"/>
<keyword evidence="3" id="KW-1185">Reference proteome</keyword>
<dbReference type="Proteomes" id="UP000054018">
    <property type="component" value="Unassembled WGS sequence"/>
</dbReference>
<dbReference type="Pfam" id="PF08615">
    <property type="entry name" value="RNase_H2_suC"/>
    <property type="match status" value="1"/>
</dbReference>
<dbReference type="Gene3D" id="2.40.128.680">
    <property type="match status" value="1"/>
</dbReference>
<feature type="compositionally biased region" description="Low complexity" evidence="1">
    <location>
        <begin position="50"/>
        <end position="77"/>
    </location>
</feature>
<dbReference type="HOGENOM" id="CLU_071098_0_0_1"/>
<evidence type="ECO:0000313" key="2">
    <source>
        <dbReference type="EMBL" id="KIK23598.1"/>
    </source>
</evidence>
<reference evidence="3" key="2">
    <citation type="submission" date="2015-01" db="EMBL/GenBank/DDBJ databases">
        <title>Evolutionary Origins and Diversification of the Mycorrhizal Mutualists.</title>
        <authorList>
            <consortium name="DOE Joint Genome Institute"/>
            <consortium name="Mycorrhizal Genomics Consortium"/>
            <person name="Kohler A."/>
            <person name="Kuo A."/>
            <person name="Nagy L.G."/>
            <person name="Floudas D."/>
            <person name="Copeland A."/>
            <person name="Barry K.W."/>
            <person name="Cichocki N."/>
            <person name="Veneault-Fourrey C."/>
            <person name="LaButti K."/>
            <person name="Lindquist E.A."/>
            <person name="Lipzen A."/>
            <person name="Lundell T."/>
            <person name="Morin E."/>
            <person name="Murat C."/>
            <person name="Riley R."/>
            <person name="Ohm R."/>
            <person name="Sun H."/>
            <person name="Tunlid A."/>
            <person name="Henrissat B."/>
            <person name="Grigoriev I.V."/>
            <person name="Hibbett D.S."/>
            <person name="Martin F."/>
        </authorList>
    </citation>
    <scope>NUCLEOTIDE SEQUENCE [LARGE SCALE GENOMIC DNA]</scope>
    <source>
        <strain evidence="3">441</strain>
    </source>
</reference>
<dbReference type="GO" id="GO:0006401">
    <property type="term" value="P:RNA catabolic process"/>
    <property type="evidence" value="ECO:0007669"/>
    <property type="project" value="InterPro"/>
</dbReference>
<dbReference type="STRING" id="765257.A0A0C9ZVC0"/>
<feature type="compositionally biased region" description="Low complexity" evidence="1">
    <location>
        <begin position="164"/>
        <end position="174"/>
    </location>
</feature>
<gene>
    <name evidence="2" type="ORF">PISMIDRAFT_449438</name>
</gene>
<dbReference type="InterPro" id="IPR013924">
    <property type="entry name" value="RNase_H2_suC"/>
</dbReference>
<dbReference type="GO" id="GO:0032299">
    <property type="term" value="C:ribonuclease H2 complex"/>
    <property type="evidence" value="ECO:0007669"/>
    <property type="project" value="InterPro"/>
</dbReference>
<reference evidence="2 3" key="1">
    <citation type="submission" date="2014-04" db="EMBL/GenBank/DDBJ databases">
        <authorList>
            <consortium name="DOE Joint Genome Institute"/>
            <person name="Kuo A."/>
            <person name="Kohler A."/>
            <person name="Costa M.D."/>
            <person name="Nagy L.G."/>
            <person name="Floudas D."/>
            <person name="Copeland A."/>
            <person name="Barry K.W."/>
            <person name="Cichocki N."/>
            <person name="Veneault-Fourrey C."/>
            <person name="LaButti K."/>
            <person name="Lindquist E.A."/>
            <person name="Lipzen A."/>
            <person name="Lundell T."/>
            <person name="Morin E."/>
            <person name="Murat C."/>
            <person name="Sun H."/>
            <person name="Tunlid A."/>
            <person name="Henrissat B."/>
            <person name="Grigoriev I.V."/>
            <person name="Hibbett D.S."/>
            <person name="Martin F."/>
            <person name="Nordberg H.P."/>
            <person name="Cantor M.N."/>
            <person name="Hua S.X."/>
        </authorList>
    </citation>
    <scope>NUCLEOTIDE SEQUENCE [LARGE SCALE GENOMIC DNA]</scope>
    <source>
        <strain evidence="2 3">441</strain>
    </source>
</reference>
<dbReference type="PANTHER" id="PTHR47204">
    <property type="entry name" value="OS02G0168900 PROTEIN"/>
    <property type="match status" value="1"/>
</dbReference>
<evidence type="ECO:0000256" key="1">
    <source>
        <dbReference type="SAM" id="MobiDB-lite"/>
    </source>
</evidence>
<organism evidence="2 3">
    <name type="scientific">Pisolithus microcarpus 441</name>
    <dbReference type="NCBI Taxonomy" id="765257"/>
    <lineage>
        <taxon>Eukaryota</taxon>
        <taxon>Fungi</taxon>
        <taxon>Dikarya</taxon>
        <taxon>Basidiomycota</taxon>
        <taxon>Agaricomycotina</taxon>
        <taxon>Agaricomycetes</taxon>
        <taxon>Agaricomycetidae</taxon>
        <taxon>Boletales</taxon>
        <taxon>Sclerodermatineae</taxon>
        <taxon>Pisolithaceae</taxon>
        <taxon>Pisolithus</taxon>
    </lineage>
</organism>
<feature type="region of interest" description="Disordered" evidence="1">
    <location>
        <begin position="152"/>
        <end position="205"/>
    </location>
</feature>
<proteinExistence type="predicted"/>
<dbReference type="PANTHER" id="PTHR47204:SF1">
    <property type="entry name" value="RIBONUCLEASE H2 SUBUNIT C"/>
    <property type="match status" value="1"/>
</dbReference>
<feature type="region of interest" description="Disordered" evidence="1">
    <location>
        <begin position="1"/>
        <end position="77"/>
    </location>
</feature>
<protein>
    <submittedName>
        <fullName evidence="2">Unplaced genomic scaffold scaffold_40, whole genome shotgun sequence</fullName>
    </submittedName>
</protein>
<name>A0A0C9ZVC0_9AGAM</name>
<dbReference type="CDD" id="cd09271">
    <property type="entry name" value="RNase_H2-C"/>
    <property type="match status" value="1"/>
</dbReference>
<feature type="compositionally biased region" description="Polar residues" evidence="1">
    <location>
        <begin position="1"/>
        <end position="18"/>
    </location>
</feature>
<dbReference type="EMBL" id="KN833724">
    <property type="protein sequence ID" value="KIK23598.1"/>
    <property type="molecule type" value="Genomic_DNA"/>
</dbReference>
<accession>A0A0C9ZVC0</accession>
<evidence type="ECO:0000313" key="3">
    <source>
        <dbReference type="Proteomes" id="UP000054018"/>
    </source>
</evidence>
<sequence length="258" mass="27450">MSLEISSPSRALPTSSPNLMPFHIEYSGPAPISRYFHPEPAPATNETRNLTTSLSSGSVVTLTEGSASGTSESQSSVATSVTAVEAIDLLEATDTIGAETQPSPELDSADSSKPKLVAAFRGRRVVGQAVKLPDGYGGLVLQAPSLKSTATNRGGTSGFFEPPSAASSKSANSRRTTRRSARARELDEDATMEEGADSAEEDSQHRLLPEASRQLVPVSTFSSFTIWSPDTPVDEGKDEYMRTLIEWTKLAAEIHSYV</sequence>